<name>A0AAC9LJB1_9FLAO</name>
<dbReference type="InterPro" id="IPR049804">
    <property type="entry name" value="Choice_anch_L"/>
</dbReference>
<accession>A0AAC9LJB1</accession>
<evidence type="ECO:0000256" key="1">
    <source>
        <dbReference type="SAM" id="MobiDB-lite"/>
    </source>
</evidence>
<dbReference type="NCBIfam" id="TIGR04131">
    <property type="entry name" value="Bac_Flav_CTERM"/>
    <property type="match status" value="1"/>
</dbReference>
<organism evidence="4 5">
    <name type="scientific">Lacinutrix venerupis</name>
    <dbReference type="NCBI Taxonomy" id="1486034"/>
    <lineage>
        <taxon>Bacteria</taxon>
        <taxon>Pseudomonadati</taxon>
        <taxon>Bacteroidota</taxon>
        <taxon>Flavobacteriia</taxon>
        <taxon>Flavobacteriales</taxon>
        <taxon>Flavobacteriaceae</taxon>
        <taxon>Lacinutrix</taxon>
    </lineage>
</organism>
<dbReference type="InterPro" id="IPR000601">
    <property type="entry name" value="PKD_dom"/>
</dbReference>
<dbReference type="EMBL" id="CP019352">
    <property type="protein sequence ID" value="APX99354.1"/>
    <property type="molecule type" value="Genomic_DNA"/>
</dbReference>
<dbReference type="PROSITE" id="PS50093">
    <property type="entry name" value="PKD"/>
    <property type="match status" value="1"/>
</dbReference>
<dbReference type="NCBIfam" id="NF038133">
    <property type="entry name" value="choice_anch_L"/>
    <property type="match status" value="1"/>
</dbReference>
<dbReference type="InterPro" id="IPR026341">
    <property type="entry name" value="T9SS_type_B"/>
</dbReference>
<protein>
    <recommendedName>
        <fullName evidence="3">PKD domain-containing protein</fullName>
    </recommendedName>
</protein>
<dbReference type="RefSeq" id="WP_076731993.1">
    <property type="nucleotide sequence ID" value="NZ_CP019352.1"/>
</dbReference>
<dbReference type="Pfam" id="PF18911">
    <property type="entry name" value="PKD_4"/>
    <property type="match status" value="1"/>
</dbReference>
<dbReference type="CDD" id="cd00146">
    <property type="entry name" value="PKD"/>
    <property type="match status" value="1"/>
</dbReference>
<dbReference type="Pfam" id="PF13585">
    <property type="entry name" value="CHU_C"/>
    <property type="match status" value="1"/>
</dbReference>
<feature type="domain" description="PKD" evidence="3">
    <location>
        <begin position="185"/>
        <end position="240"/>
    </location>
</feature>
<keyword evidence="5" id="KW-1185">Reference proteome</keyword>
<dbReference type="Proteomes" id="UP000187506">
    <property type="component" value="Chromosome"/>
</dbReference>
<reference evidence="4 5" key="1">
    <citation type="submission" date="2017-01" db="EMBL/GenBank/DDBJ databases">
        <title>Complete genome of Lacinutrix venerupis DOK2-8 isolated from seawater in Dokdo.</title>
        <authorList>
            <person name="Chi W.-J."/>
            <person name="Kim J.H."/>
        </authorList>
    </citation>
    <scope>NUCLEOTIDE SEQUENCE [LARGE SCALE GENOMIC DNA]</scope>
    <source>
        <strain evidence="4 5">DOK2-8</strain>
    </source>
</reference>
<dbReference type="SUPFAM" id="SSF49299">
    <property type="entry name" value="PKD domain"/>
    <property type="match status" value="1"/>
</dbReference>
<gene>
    <name evidence="4" type="ORF">BWR22_03200</name>
</gene>
<dbReference type="SUPFAM" id="SSF49854">
    <property type="entry name" value="Spermadhesin, CUB domain"/>
    <property type="match status" value="1"/>
</dbReference>
<dbReference type="KEGG" id="lvn:BWR22_03200"/>
<proteinExistence type="predicted"/>
<sequence length="2390" mass="253815">MKNFTLILVLLFCSSALFAQDLLMQNGTFNQCSGTLYDSGGASSNYSNDENFVLTLCPDGPDQFIELDFTFFGTQIGIDELTIYDGDDTTAAVIGVFSGAGAANNPQTITASPTSPTGCLTLAFTSDGGGNTTGWAADISCLQACQIITPTIDSTNPVANGAGVIQIPVGATVDFEGSAVFADDGTGATYSWNFGDGSIPVNGQVVTHEFNNIGTFTTTFTVTDTNPTGCSETATVTVEVLTPYIDVDVTTYNAQQLVEDVLIDSPCASVSNIISSSGVDFGTVDGIGSFTALPGAFGFEAGIILSSGSAIAAEGPEDGNQSAGGGGWPGDADLEAEIGGTNTNNASYLQFDFVPIASSISFDFIFASEEYGTFQCSYTDAFAFLLTDQVTGVTTNLALVPGTTDVVTVFSVRDNMWNGSCPSSNPQFFDSYYGAGGEPGANSPINFLGYTVPMTAFSNVIPNNPYTIKLVIADALDTAYDAAVFLGAGSFSLGGDLGDDITISAGTAECQGTSVQLDTDLPTAIHTWYLDGNVIPGETGSILNATQEGNYSVDIVFSATCQTSDSIFVEFIPGPTIQSVSDITECDNGGTVLFDLTSNETSAIGTQDPTTITTTFHNSLADAEADINPIANPAAYAGTDGETVYIRIDDTQSGLCYDTEEFLLEYLNIVLNPTLDMEVCDDITNDGVESFDLTTQDASILGTQAAADFNVTYHLDFANADAGTNALTSPYTNTSSPQPIYVRIESVQDSACYIASPTEVFNLIVNPNANATAPADIVVCDDPSNDGVEVFDLTALESDILNGQDPANFTVSFYENQTDIATSTNAIPNPATYTNMPSPQTIYVRVDDNANPTCYGETSFTITVNLNEDSTFTMQPTCDGAIVDSVVTPGGTYAFNPVPTDGAIIDTNTGTITNGVSTASYNVDYTTNGDCPTTSSFTVTVDETFDASFTMTPTCDGGIVDTQTTLGGLFSFNPMPTDGASVDVATGTVTGGASATTYFVEYTIGGTCPSSTIFTLTTLTTDNPSFTYTPTCDGAVIDTVATPGGIFSFNTPPGDLAILDATTGEITGGTPGNTYVVDYLTNGICPDSSTESVTAYPLPTAIAPTTLEVCDDGTPDGLTEIDLTIKNNEITGGNPAYAVTYYFDQADADAQSNPLPSQYTNISNPQTIVAGVLNVNTNCYTTTTLELAVEQAPVAFTPTPLEHCDPDSDGFGVFTLTDAEAEITGGATGLDVTYHETMADADNSVNPITGDYNNIVANTQTIYVRVESATIATDCATFVELVLIVNPEPQIITPANLTPLEVCDDDADGFASFDLTVKEPEVLNLLDGDATNDLDPTLYTITYYQTQANAEAPNNAIATPNAYVNTTADMDSVWIRVEDNATGCYKTIELELIVNPLPVLAQAASLNLCDVNNPGDEVEAFTLEDANADILAGQTGITLTYFSTQIGAETNDPADQIFSPYTNTANAQTIYVLGTNNVTGCSSITTFDIRVNPLPSPVAMPAVVEECDDDNDGFALFDLDAQTVIIENGEPDVTTTYYETQDDAMNGINPLSSPYANIVQFNQTVYAFVQNDLTSCYTIVELPLSVIPSPVVPIAIEDYVICDADNDGTAQFDFDAVINPQIFANGQTPADFTLTYHTTQAGADSGNNPIVNTSNYTNVTNPQTIYIRLVSNANGCVTTRSFVIRVEFPPVIDANYDNLLSQCDDLDADYMEANDGFTFFDLTVEDIEITGPMNVSWIVTYYETMADAQADTNAIPDPTAYENTMTGPQTLYVRVTDNDTGCFSFTTVTIRVLNNPSPTPDPEDLELCDDVDIVGPNDMLETFDLTQNEATIINGELGVTASYYLSQDDAIMGNNAIADPSMHINEDPANPGVAVTPQTIYVRLTNGTDPTGLGGTGCYSLVSFDIIVNPLPVVTPVEDYVICELNTDNVADFDLTTMTAAILNGQDPAIFTVTYHETQAEADAGINDLAISGDYTNTSDPQTIYVNITNTVTGCDTTALTFNLVVDEAAQANPVGGPIVYEACDDTMEFDGDTTNDTTVFDLTTQNADVLDGQDPADYTVTYYETQADADAGINPLPFTYTNTVNPQVIIVRVDNDLMINDPANPGTMIDSSSCYETAEITLQVNPMPSFMLDSAYLLCINTNGSEVINSPVIDTGLDPSQYTFEWTLDGAVLPNETSEFIEPTQGGTYGVVATDNATGCSNDEVTTLVTVSEPPVLEAEVTTLAFAEQHDILVTATGTTSTSIAEYEFSLDGGDWELGTQNTAGAYVYTFSDVAAGEHTITVRDTQGCGESTTTITVMDYPLYFTPNDDGYHDTWNIYDIGRQADAVIYIFDRYGKLLKQLSPLGEGWDGTYNGNPMPTSDYWFTVEYREPNNPTVKKQFKAHFTLKR</sequence>
<evidence type="ECO:0000256" key="2">
    <source>
        <dbReference type="SAM" id="SignalP"/>
    </source>
</evidence>
<dbReference type="Gene3D" id="2.60.40.10">
    <property type="entry name" value="Immunoglobulins"/>
    <property type="match status" value="1"/>
</dbReference>
<evidence type="ECO:0000313" key="4">
    <source>
        <dbReference type="EMBL" id="APX99354.1"/>
    </source>
</evidence>
<dbReference type="Gene3D" id="2.60.120.290">
    <property type="entry name" value="Spermadhesin, CUB domain"/>
    <property type="match status" value="1"/>
</dbReference>
<feature type="region of interest" description="Disordered" evidence="1">
    <location>
        <begin position="315"/>
        <end position="336"/>
    </location>
</feature>
<evidence type="ECO:0000259" key="3">
    <source>
        <dbReference type="PROSITE" id="PS50093"/>
    </source>
</evidence>
<dbReference type="InterPro" id="IPR013783">
    <property type="entry name" value="Ig-like_fold"/>
</dbReference>
<feature type="signal peptide" evidence="2">
    <location>
        <begin position="1"/>
        <end position="19"/>
    </location>
</feature>
<dbReference type="InterPro" id="IPR022409">
    <property type="entry name" value="PKD/Chitinase_dom"/>
</dbReference>
<dbReference type="InterPro" id="IPR035914">
    <property type="entry name" value="Sperma_CUB_dom_sf"/>
</dbReference>
<dbReference type="InterPro" id="IPR035986">
    <property type="entry name" value="PKD_dom_sf"/>
</dbReference>
<keyword evidence="2" id="KW-0732">Signal</keyword>
<evidence type="ECO:0000313" key="5">
    <source>
        <dbReference type="Proteomes" id="UP000187506"/>
    </source>
</evidence>
<dbReference type="SMART" id="SM00089">
    <property type="entry name" value="PKD"/>
    <property type="match status" value="1"/>
</dbReference>
<feature type="chain" id="PRO_5042138091" description="PKD domain-containing protein" evidence="2">
    <location>
        <begin position="20"/>
        <end position="2390"/>
    </location>
</feature>